<organism evidence="3 4">
    <name type="scientific">Kocuria palustris PEL</name>
    <dbReference type="NCBI Taxonomy" id="1236550"/>
    <lineage>
        <taxon>Bacteria</taxon>
        <taxon>Bacillati</taxon>
        <taxon>Actinomycetota</taxon>
        <taxon>Actinomycetes</taxon>
        <taxon>Micrococcales</taxon>
        <taxon>Micrococcaceae</taxon>
        <taxon>Kocuria</taxon>
    </lineage>
</organism>
<protein>
    <submittedName>
        <fullName evidence="3">Flp pilus assembly protein CpaB family</fullName>
    </submittedName>
</protein>
<dbReference type="AlphaFoldDB" id="M2YGN8"/>
<sequence>MLLSIAAAIAVLQISPASQRTVPTVVATRSLGAGTVLSADDLRVADYPVDLVPGESAAGTADTAAAPAPDDQGSSVGTRQPSTDPLSTPSEGLAADAAGDSPGADQQLETWVGRTLASAVVEGQPLTGPSVLGPDLLSGQPPGTTAVTLRVADSATLTHVRPGQHVDLIRADADLPAPSPGPAADDRTDGDTADASEDGADGSEQTGASETSARVAAQLPVLWVADPAEPADGLLASTPESQDDLLVVGADAATAERLAAAPEGELVPVLVAAPADAEALSPSAEAAGR</sequence>
<feature type="compositionally biased region" description="Low complexity" evidence="1">
    <location>
        <begin position="92"/>
        <end position="105"/>
    </location>
</feature>
<dbReference type="CDD" id="cd11614">
    <property type="entry name" value="SAF_CpaB_FlgA_like"/>
    <property type="match status" value="1"/>
</dbReference>
<evidence type="ECO:0000313" key="4">
    <source>
        <dbReference type="Proteomes" id="UP000009877"/>
    </source>
</evidence>
<gene>
    <name evidence="3" type="ORF">C884_01054</name>
</gene>
<reference evidence="3 4" key="1">
    <citation type="journal article" date="2014" name="Genome Announc.">
        <title>Draft Genome Sequence of Kocuria palustris PEL.</title>
        <authorList>
            <person name="Sharma G."/>
            <person name="Khatri I."/>
            <person name="Subramanian S."/>
        </authorList>
    </citation>
    <scope>NUCLEOTIDE SEQUENCE [LARGE SCALE GENOMIC DNA]</scope>
    <source>
        <strain evidence="3 4">PEL</strain>
    </source>
</reference>
<feature type="compositionally biased region" description="Polar residues" evidence="1">
    <location>
        <begin position="203"/>
        <end position="212"/>
    </location>
</feature>
<feature type="compositionally biased region" description="Polar residues" evidence="1">
    <location>
        <begin position="72"/>
        <end position="90"/>
    </location>
</feature>
<keyword evidence="4" id="KW-1185">Reference proteome</keyword>
<dbReference type="EMBL" id="ANHZ02000002">
    <property type="protein sequence ID" value="EME37680.1"/>
    <property type="molecule type" value="Genomic_DNA"/>
</dbReference>
<evidence type="ECO:0000256" key="1">
    <source>
        <dbReference type="SAM" id="MobiDB-lite"/>
    </source>
</evidence>
<dbReference type="Pfam" id="PF08666">
    <property type="entry name" value="SAF"/>
    <property type="match status" value="1"/>
</dbReference>
<comment type="caution">
    <text evidence="3">The sequence shown here is derived from an EMBL/GenBank/DDBJ whole genome shotgun (WGS) entry which is preliminary data.</text>
</comment>
<name>M2YGN8_9MICC</name>
<evidence type="ECO:0000259" key="2">
    <source>
        <dbReference type="SMART" id="SM00858"/>
    </source>
</evidence>
<dbReference type="Proteomes" id="UP000009877">
    <property type="component" value="Unassembled WGS sequence"/>
</dbReference>
<feature type="region of interest" description="Disordered" evidence="1">
    <location>
        <begin position="172"/>
        <end position="212"/>
    </location>
</feature>
<proteinExistence type="predicted"/>
<feature type="domain" description="SAF" evidence="2">
    <location>
        <begin position="22"/>
        <end position="132"/>
    </location>
</feature>
<dbReference type="SMART" id="SM00858">
    <property type="entry name" value="SAF"/>
    <property type="match status" value="1"/>
</dbReference>
<accession>M2YGN8</accession>
<feature type="compositionally biased region" description="Acidic residues" evidence="1">
    <location>
        <begin position="191"/>
        <end position="201"/>
    </location>
</feature>
<feature type="region of interest" description="Disordered" evidence="1">
    <location>
        <begin position="58"/>
        <end position="105"/>
    </location>
</feature>
<evidence type="ECO:0000313" key="3">
    <source>
        <dbReference type="EMBL" id="EME37680.1"/>
    </source>
</evidence>
<feature type="compositionally biased region" description="Low complexity" evidence="1">
    <location>
        <begin position="58"/>
        <end position="71"/>
    </location>
</feature>
<dbReference type="InterPro" id="IPR013974">
    <property type="entry name" value="SAF"/>
</dbReference>